<dbReference type="InterPro" id="IPR037079">
    <property type="entry name" value="AF2212/PG0164-like_sf"/>
</dbReference>
<dbReference type="Proteomes" id="UP000265768">
    <property type="component" value="Unassembled WGS sequence"/>
</dbReference>
<sequence length="150" mass="16236">MKFRTVVELGGKTATGFEIPAEVVEGLGAGKRPAVTVTVNGGYTYRSTVAVMGGRFLVPLSAEHRTGAGVSAGDEVDLELDLDTAPREIAVPPDLAEALAGDQAARGYFEGLSYSQQRRFTEWIESAKKPETRERRVREALAMLQEGRPR</sequence>
<dbReference type="OrthoDB" id="2604865at2"/>
<dbReference type="Pfam" id="PF13376">
    <property type="entry name" value="OmdA"/>
    <property type="match status" value="1"/>
</dbReference>
<dbReference type="AlphaFoldDB" id="A0A3A4AZA6"/>
<name>A0A3A4AZA6_9ACTN</name>
<evidence type="ECO:0000313" key="1">
    <source>
        <dbReference type="EMBL" id="RJL30550.1"/>
    </source>
</evidence>
<gene>
    <name evidence="1" type="ORF">D5H75_22850</name>
</gene>
<protein>
    <submittedName>
        <fullName evidence="1">DUF1905 domain-containing protein</fullName>
    </submittedName>
</protein>
<dbReference type="EMBL" id="QZEY01000009">
    <property type="protein sequence ID" value="RJL30550.1"/>
    <property type="molecule type" value="Genomic_DNA"/>
</dbReference>
<accession>A0A3A4AZA6</accession>
<dbReference type="Gene3D" id="2.40.30.100">
    <property type="entry name" value="AF2212/PG0164-like"/>
    <property type="match status" value="1"/>
</dbReference>
<organism evidence="1 2">
    <name type="scientific">Bailinhaonella thermotolerans</name>
    <dbReference type="NCBI Taxonomy" id="1070861"/>
    <lineage>
        <taxon>Bacteria</taxon>
        <taxon>Bacillati</taxon>
        <taxon>Actinomycetota</taxon>
        <taxon>Actinomycetes</taxon>
        <taxon>Streptosporangiales</taxon>
        <taxon>Streptosporangiaceae</taxon>
        <taxon>Bailinhaonella</taxon>
    </lineage>
</organism>
<evidence type="ECO:0000313" key="2">
    <source>
        <dbReference type="Proteomes" id="UP000265768"/>
    </source>
</evidence>
<proteinExistence type="predicted"/>
<dbReference type="Pfam" id="PF08922">
    <property type="entry name" value="DUF1905"/>
    <property type="match status" value="1"/>
</dbReference>
<dbReference type="SUPFAM" id="SSF141694">
    <property type="entry name" value="AF2212/PG0164-like"/>
    <property type="match status" value="1"/>
</dbReference>
<keyword evidence="2" id="KW-1185">Reference proteome</keyword>
<reference evidence="1 2" key="1">
    <citation type="submission" date="2018-09" db="EMBL/GenBank/DDBJ databases">
        <title>YIM 75507 draft genome.</title>
        <authorList>
            <person name="Tang S."/>
            <person name="Feng Y."/>
        </authorList>
    </citation>
    <scope>NUCLEOTIDE SEQUENCE [LARGE SCALE GENOMIC DNA]</scope>
    <source>
        <strain evidence="1 2">YIM 75507</strain>
    </source>
</reference>
<dbReference type="InterPro" id="IPR015018">
    <property type="entry name" value="DUF1905"/>
</dbReference>
<comment type="caution">
    <text evidence="1">The sequence shown here is derived from an EMBL/GenBank/DDBJ whole genome shotgun (WGS) entry which is preliminary data.</text>
</comment>